<keyword evidence="5" id="KW-1185">Reference proteome</keyword>
<evidence type="ECO:0000313" key="5">
    <source>
        <dbReference type="Proteomes" id="UP000800036"/>
    </source>
</evidence>
<dbReference type="SUPFAM" id="SSF54637">
    <property type="entry name" value="Thioesterase/thiol ester dehydrase-isomerase"/>
    <property type="match status" value="1"/>
</dbReference>
<keyword evidence="2" id="KW-0378">Hydrolase</keyword>
<dbReference type="Proteomes" id="UP000800036">
    <property type="component" value="Unassembled WGS sequence"/>
</dbReference>
<dbReference type="NCBIfam" id="TIGR00369">
    <property type="entry name" value="unchar_dom_1"/>
    <property type="match status" value="1"/>
</dbReference>
<dbReference type="FunFam" id="3.10.129.10:FF:000033">
    <property type="entry name" value="acyl-coenzyme A thioesterase 13"/>
    <property type="match status" value="1"/>
</dbReference>
<dbReference type="InterPro" id="IPR029069">
    <property type="entry name" value="HotDog_dom_sf"/>
</dbReference>
<dbReference type="CDD" id="cd03443">
    <property type="entry name" value="PaaI_thioesterase"/>
    <property type="match status" value="1"/>
</dbReference>
<accession>A0A6A5UXB5</accession>
<protein>
    <submittedName>
        <fullName evidence="4">Acyl-coenzyme A thioesteras-like protein 13</fullName>
    </submittedName>
</protein>
<dbReference type="Gene3D" id="3.10.129.10">
    <property type="entry name" value="Hotdog Thioesterase"/>
    <property type="match status" value="1"/>
</dbReference>
<dbReference type="PANTHER" id="PTHR21660">
    <property type="entry name" value="THIOESTERASE SUPERFAMILY MEMBER-RELATED"/>
    <property type="match status" value="1"/>
</dbReference>
<dbReference type="PANTHER" id="PTHR21660:SF11">
    <property type="entry name" value="FAMILY PROTEIN, PUTATIVE (AFU_ORTHOLOGUE AFUA_4G04355)-RELATED"/>
    <property type="match status" value="1"/>
</dbReference>
<proteinExistence type="inferred from homology"/>
<dbReference type="GO" id="GO:0047617">
    <property type="term" value="F:fatty acyl-CoA hydrolase activity"/>
    <property type="evidence" value="ECO:0007669"/>
    <property type="project" value="InterPro"/>
</dbReference>
<evidence type="ECO:0000313" key="4">
    <source>
        <dbReference type="EMBL" id="KAF1967536.1"/>
    </source>
</evidence>
<dbReference type="InterPro" id="IPR039298">
    <property type="entry name" value="ACOT13"/>
</dbReference>
<dbReference type="AlphaFoldDB" id="A0A6A5UXB5"/>
<dbReference type="OrthoDB" id="46529at2759"/>
<dbReference type="EMBL" id="ML976731">
    <property type="protein sequence ID" value="KAF1967536.1"/>
    <property type="molecule type" value="Genomic_DNA"/>
</dbReference>
<feature type="domain" description="Thioesterase" evidence="3">
    <location>
        <begin position="59"/>
        <end position="131"/>
    </location>
</feature>
<dbReference type="Pfam" id="PF03061">
    <property type="entry name" value="4HBT"/>
    <property type="match status" value="1"/>
</dbReference>
<sequence>MASPSSDPELLSFIEEFWAGRLPHSAIYQLVLSGVKFTHASKGLVRARLMLTKNHVNSHGGIHGSTSATFIDWVGGIAIAAWDKRTKTGVSTDIHVTYQSSAKVGDEIEIEGVATKVGGTLAFTRCSIYKLVDGERGSVIAEGTHTKFVKV</sequence>
<comment type="similarity">
    <text evidence="1">Belongs to the thioesterase PaaI family.</text>
</comment>
<evidence type="ECO:0000259" key="3">
    <source>
        <dbReference type="Pfam" id="PF03061"/>
    </source>
</evidence>
<gene>
    <name evidence="4" type="ORF">BU23DRAFT_289505</name>
</gene>
<reference evidence="4" key="1">
    <citation type="journal article" date="2020" name="Stud. Mycol.">
        <title>101 Dothideomycetes genomes: a test case for predicting lifestyles and emergence of pathogens.</title>
        <authorList>
            <person name="Haridas S."/>
            <person name="Albert R."/>
            <person name="Binder M."/>
            <person name="Bloem J."/>
            <person name="Labutti K."/>
            <person name="Salamov A."/>
            <person name="Andreopoulos B."/>
            <person name="Baker S."/>
            <person name="Barry K."/>
            <person name="Bills G."/>
            <person name="Bluhm B."/>
            <person name="Cannon C."/>
            <person name="Castanera R."/>
            <person name="Culley D."/>
            <person name="Daum C."/>
            <person name="Ezra D."/>
            <person name="Gonzalez J."/>
            <person name="Henrissat B."/>
            <person name="Kuo A."/>
            <person name="Liang C."/>
            <person name="Lipzen A."/>
            <person name="Lutzoni F."/>
            <person name="Magnuson J."/>
            <person name="Mondo S."/>
            <person name="Nolan M."/>
            <person name="Ohm R."/>
            <person name="Pangilinan J."/>
            <person name="Park H.-J."/>
            <person name="Ramirez L."/>
            <person name="Alfaro M."/>
            <person name="Sun H."/>
            <person name="Tritt A."/>
            <person name="Yoshinaga Y."/>
            <person name="Zwiers L.-H."/>
            <person name="Turgeon B."/>
            <person name="Goodwin S."/>
            <person name="Spatafora J."/>
            <person name="Crous P."/>
            <person name="Grigoriev I."/>
        </authorList>
    </citation>
    <scope>NUCLEOTIDE SEQUENCE</scope>
    <source>
        <strain evidence="4">CBS 107.79</strain>
    </source>
</reference>
<evidence type="ECO:0000256" key="1">
    <source>
        <dbReference type="ARBA" id="ARBA00008324"/>
    </source>
</evidence>
<evidence type="ECO:0000256" key="2">
    <source>
        <dbReference type="ARBA" id="ARBA00022801"/>
    </source>
</evidence>
<name>A0A6A5UXB5_9PLEO</name>
<dbReference type="InterPro" id="IPR003736">
    <property type="entry name" value="PAAI_dom"/>
</dbReference>
<dbReference type="InterPro" id="IPR006683">
    <property type="entry name" value="Thioestr_dom"/>
</dbReference>
<organism evidence="4 5">
    <name type="scientific">Bimuria novae-zelandiae CBS 107.79</name>
    <dbReference type="NCBI Taxonomy" id="1447943"/>
    <lineage>
        <taxon>Eukaryota</taxon>
        <taxon>Fungi</taxon>
        <taxon>Dikarya</taxon>
        <taxon>Ascomycota</taxon>
        <taxon>Pezizomycotina</taxon>
        <taxon>Dothideomycetes</taxon>
        <taxon>Pleosporomycetidae</taxon>
        <taxon>Pleosporales</taxon>
        <taxon>Massarineae</taxon>
        <taxon>Didymosphaeriaceae</taxon>
        <taxon>Bimuria</taxon>
    </lineage>
</organism>